<dbReference type="Proteomes" id="UP000045706">
    <property type="component" value="Unassembled WGS sequence"/>
</dbReference>
<dbReference type="InterPro" id="IPR036380">
    <property type="entry name" value="Isochorismatase-like_sf"/>
</dbReference>
<keyword evidence="5" id="KW-1185">Reference proteome</keyword>
<evidence type="ECO:0000313" key="3">
    <source>
        <dbReference type="EMBL" id="CRK28158.1"/>
    </source>
</evidence>
<evidence type="ECO:0000256" key="1">
    <source>
        <dbReference type="ARBA" id="ARBA00006336"/>
    </source>
</evidence>
<proteinExistence type="inferred from homology"/>
<sequence>MRFVNTRIISSHLRITRPTQAQQLRRPLPARLQPSSRSPSRFLTTMADQPLPQRRFQRSVVFICDIQEKFRPAIWNLDAVIATTAKLLRAAHILRIPVHTTTQNGARLGPTVSELESLLTPSDLVHPVVDKTRFSMWVPGVAKHFESGDKAEVILVGIESHVCITQTALDLIANGHKVYVCADGVSSCNKEEVAVALARLRGEGATVTTSESVLYELMGDAKVAEFKDIVGIVKETGKATKDSLQALL</sequence>
<dbReference type="Proteomes" id="UP000044602">
    <property type="component" value="Unassembled WGS sequence"/>
</dbReference>
<dbReference type="PANTHER" id="PTHR14119">
    <property type="entry name" value="HYDROLASE"/>
    <property type="match status" value="1"/>
</dbReference>
<evidence type="ECO:0000313" key="6">
    <source>
        <dbReference type="Proteomes" id="UP000045706"/>
    </source>
</evidence>
<dbReference type="Pfam" id="PF00857">
    <property type="entry name" value="Isochorismatase"/>
    <property type="match status" value="1"/>
</dbReference>
<feature type="domain" description="Isochorismatase-like" evidence="2">
    <location>
        <begin position="60"/>
        <end position="211"/>
    </location>
</feature>
<reference evidence="5 6" key="1">
    <citation type="submission" date="2015-05" db="EMBL/GenBank/DDBJ databases">
        <authorList>
            <person name="Fogelqvist Johan"/>
        </authorList>
    </citation>
    <scope>NUCLEOTIDE SEQUENCE [LARGE SCALE GENOMIC DNA]</scope>
    <source>
        <strain evidence="3">VL1</strain>
        <strain evidence="4">VL2</strain>
    </source>
</reference>
<comment type="similarity">
    <text evidence="1">Belongs to the isochorismatase family.</text>
</comment>
<organism evidence="3 5">
    <name type="scientific">Verticillium longisporum</name>
    <name type="common">Verticillium dahliae var. longisporum</name>
    <dbReference type="NCBI Taxonomy" id="100787"/>
    <lineage>
        <taxon>Eukaryota</taxon>
        <taxon>Fungi</taxon>
        <taxon>Dikarya</taxon>
        <taxon>Ascomycota</taxon>
        <taxon>Pezizomycotina</taxon>
        <taxon>Sordariomycetes</taxon>
        <taxon>Hypocreomycetidae</taxon>
        <taxon>Glomerellales</taxon>
        <taxon>Plectosphaerellaceae</taxon>
        <taxon>Verticillium</taxon>
    </lineage>
</organism>
<dbReference type="EMBL" id="CVQI01038106">
    <property type="protein sequence ID" value="CRK48941.1"/>
    <property type="molecule type" value="Genomic_DNA"/>
</dbReference>
<accession>A0A0G4M1K6</accession>
<dbReference type="Gene3D" id="3.40.50.850">
    <property type="entry name" value="Isochorismatase-like"/>
    <property type="match status" value="1"/>
</dbReference>
<name>A0A0G4M1K6_VERLO</name>
<dbReference type="SUPFAM" id="SSF52499">
    <property type="entry name" value="Isochorismatase-like hydrolases"/>
    <property type="match status" value="1"/>
</dbReference>
<dbReference type="EMBL" id="CVQH01020640">
    <property type="protein sequence ID" value="CRK28158.1"/>
    <property type="molecule type" value="Genomic_DNA"/>
</dbReference>
<dbReference type="PANTHER" id="PTHR14119:SF3">
    <property type="entry name" value="ISOCHORISMATASE DOMAIN-CONTAINING PROTEIN 2"/>
    <property type="match status" value="1"/>
</dbReference>
<dbReference type="STRING" id="100787.A0A0G4M1K6"/>
<evidence type="ECO:0000259" key="2">
    <source>
        <dbReference type="Pfam" id="PF00857"/>
    </source>
</evidence>
<evidence type="ECO:0000313" key="5">
    <source>
        <dbReference type="Proteomes" id="UP000044602"/>
    </source>
</evidence>
<dbReference type="InterPro" id="IPR050993">
    <property type="entry name" value="Isochorismatase_domain"/>
</dbReference>
<dbReference type="InterPro" id="IPR000868">
    <property type="entry name" value="Isochorismatase-like_dom"/>
</dbReference>
<dbReference type="AlphaFoldDB" id="A0A0G4M1K6"/>
<protein>
    <recommendedName>
        <fullName evidence="2">Isochorismatase-like domain-containing protein</fullName>
    </recommendedName>
</protein>
<gene>
    <name evidence="3" type="ORF">BN1708_004594</name>
    <name evidence="4" type="ORF">BN1723_016979</name>
</gene>
<evidence type="ECO:0000313" key="4">
    <source>
        <dbReference type="EMBL" id="CRK48941.1"/>
    </source>
</evidence>